<evidence type="ECO:0000256" key="8">
    <source>
        <dbReference type="SAM" id="MobiDB-lite"/>
    </source>
</evidence>
<dbReference type="Proteomes" id="UP001621418">
    <property type="component" value="Chromosome"/>
</dbReference>
<keyword evidence="2 11" id="KW-0723">Serine/threonine-protein kinase</keyword>
<organism evidence="11 12">
    <name type="scientific">Nocardia salmonicida</name>
    <dbReference type="NCBI Taxonomy" id="53431"/>
    <lineage>
        <taxon>Bacteria</taxon>
        <taxon>Bacillati</taxon>
        <taxon>Actinomycetota</taxon>
        <taxon>Actinomycetes</taxon>
        <taxon>Mycobacteriales</taxon>
        <taxon>Nocardiaceae</taxon>
        <taxon>Nocardia</taxon>
    </lineage>
</organism>
<keyword evidence="9" id="KW-1133">Transmembrane helix</keyword>
<dbReference type="GO" id="GO:0004674">
    <property type="term" value="F:protein serine/threonine kinase activity"/>
    <property type="evidence" value="ECO:0007669"/>
    <property type="project" value="UniProtKB-KW"/>
</dbReference>
<evidence type="ECO:0000313" key="12">
    <source>
        <dbReference type="Proteomes" id="UP001621418"/>
    </source>
</evidence>
<dbReference type="Gene3D" id="3.30.200.20">
    <property type="entry name" value="Phosphorylase Kinase, domain 1"/>
    <property type="match status" value="1"/>
</dbReference>
<sequence>MHELGPGDVVAGYRIERVLGSGGMGSVYAARHPRLPRLVAVKLLHSSFSADPVFRGRFEREADLAGRLDHPNIVAIHDRGSEHGRLWIAMQYVAGSDAESALRTGALAPVRALRIARATADALDCAHAAGLLHRDVKPANILLSESAGSTGERVLLTDFGIAKAIDESTALTRTGTLVATLRYAAPEQLDGRTAGPRSDQYSLACTLFHLLAGRPPYNASNAGALVGAHLMQPVPRISALVPGLPDAVDVVFARALAKDPDHRFASCAQMVAAATTALTTGLAPTRPVTDSAGVVGPDNRGPQVTPMGRQPVAEAGVAGGRLFDVNNRAGFNGTGTRRGRAAWWAVGAIGLVTVLAIVTAALLSRGSGSTGAGPTTTAIAPTTTSIDAWAAARPTIAMFPDLLPASPDSEGYRGLRCSFATKSPQAVWDTGFDCTDRETVQLQVMAHSDAETVGRFVATLPAGATQQLRSRYGRPLTVHSFNGSTGPWLLVRFDAAPYSTVLLQVYWKGHTHQEMIDQWLSTAPL</sequence>
<keyword evidence="5 11" id="KW-0418">Kinase</keyword>
<evidence type="ECO:0000256" key="2">
    <source>
        <dbReference type="ARBA" id="ARBA00022527"/>
    </source>
</evidence>
<reference evidence="11 12" key="1">
    <citation type="submission" date="2022-10" db="EMBL/GenBank/DDBJ databases">
        <title>The complete genomes of actinobacterial strains from the NBC collection.</title>
        <authorList>
            <person name="Joergensen T.S."/>
            <person name="Alvarez Arevalo M."/>
            <person name="Sterndorff E.B."/>
            <person name="Faurdal D."/>
            <person name="Vuksanovic O."/>
            <person name="Mourched A.-S."/>
            <person name="Charusanti P."/>
            <person name="Shaw S."/>
            <person name="Blin K."/>
            <person name="Weber T."/>
        </authorList>
    </citation>
    <scope>NUCLEOTIDE SEQUENCE [LARGE SCALE GENOMIC DNA]</scope>
    <source>
        <strain evidence="11 12">NBC_01413</strain>
    </source>
</reference>
<evidence type="ECO:0000259" key="10">
    <source>
        <dbReference type="PROSITE" id="PS50011"/>
    </source>
</evidence>
<proteinExistence type="predicted"/>
<dbReference type="PROSITE" id="PS50011">
    <property type="entry name" value="PROTEIN_KINASE_DOM"/>
    <property type="match status" value="1"/>
</dbReference>
<dbReference type="Pfam" id="PF00069">
    <property type="entry name" value="Pkinase"/>
    <property type="match status" value="1"/>
</dbReference>
<feature type="binding site" evidence="7">
    <location>
        <position position="42"/>
    </location>
    <ligand>
        <name>ATP</name>
        <dbReference type="ChEBI" id="CHEBI:30616"/>
    </ligand>
</feature>
<keyword evidence="6 7" id="KW-0067">ATP-binding</keyword>
<dbReference type="Gene3D" id="1.10.510.10">
    <property type="entry name" value="Transferase(Phosphotransferase) domain 1"/>
    <property type="match status" value="1"/>
</dbReference>
<dbReference type="PANTHER" id="PTHR43289">
    <property type="entry name" value="MITOGEN-ACTIVATED PROTEIN KINASE KINASE KINASE 20-RELATED"/>
    <property type="match status" value="1"/>
</dbReference>
<evidence type="ECO:0000256" key="7">
    <source>
        <dbReference type="PROSITE-ProRule" id="PRU10141"/>
    </source>
</evidence>
<dbReference type="SMART" id="SM00220">
    <property type="entry name" value="S_TKc"/>
    <property type="match status" value="1"/>
</dbReference>
<evidence type="ECO:0000256" key="5">
    <source>
        <dbReference type="ARBA" id="ARBA00022777"/>
    </source>
</evidence>
<accession>A0ABZ1N0Q9</accession>
<dbReference type="InterPro" id="IPR000719">
    <property type="entry name" value="Prot_kinase_dom"/>
</dbReference>
<feature type="transmembrane region" description="Helical" evidence="9">
    <location>
        <begin position="341"/>
        <end position="363"/>
    </location>
</feature>
<keyword evidence="9" id="KW-0812">Transmembrane</keyword>
<dbReference type="PANTHER" id="PTHR43289:SF6">
    <property type="entry name" value="SERINE_THREONINE-PROTEIN KINASE NEKL-3"/>
    <property type="match status" value="1"/>
</dbReference>
<dbReference type="InterPro" id="IPR011009">
    <property type="entry name" value="Kinase-like_dom_sf"/>
</dbReference>
<dbReference type="EMBL" id="CP109527">
    <property type="protein sequence ID" value="WTY33535.1"/>
    <property type="molecule type" value="Genomic_DNA"/>
</dbReference>
<name>A0ABZ1N0Q9_9NOCA</name>
<evidence type="ECO:0000256" key="6">
    <source>
        <dbReference type="ARBA" id="ARBA00022840"/>
    </source>
</evidence>
<evidence type="ECO:0000256" key="9">
    <source>
        <dbReference type="SAM" id="Phobius"/>
    </source>
</evidence>
<evidence type="ECO:0000256" key="3">
    <source>
        <dbReference type="ARBA" id="ARBA00022679"/>
    </source>
</evidence>
<evidence type="ECO:0000313" key="11">
    <source>
        <dbReference type="EMBL" id="WTY33535.1"/>
    </source>
</evidence>
<dbReference type="PROSITE" id="PS00108">
    <property type="entry name" value="PROTEIN_KINASE_ST"/>
    <property type="match status" value="1"/>
</dbReference>
<dbReference type="PROSITE" id="PS00107">
    <property type="entry name" value="PROTEIN_KINASE_ATP"/>
    <property type="match status" value="1"/>
</dbReference>
<gene>
    <name evidence="11" type="ORF">OG308_19560</name>
</gene>
<dbReference type="InterPro" id="IPR017441">
    <property type="entry name" value="Protein_kinase_ATP_BS"/>
</dbReference>
<protein>
    <recommendedName>
        <fullName evidence="1">non-specific serine/threonine protein kinase</fullName>
        <ecNumber evidence="1">2.7.11.1</ecNumber>
    </recommendedName>
</protein>
<dbReference type="RefSeq" id="WP_405145742.1">
    <property type="nucleotide sequence ID" value="NZ_CP109527.1"/>
</dbReference>
<dbReference type="EC" id="2.7.11.1" evidence="1"/>
<dbReference type="SUPFAM" id="SSF56112">
    <property type="entry name" value="Protein kinase-like (PK-like)"/>
    <property type="match status" value="1"/>
</dbReference>
<evidence type="ECO:0000256" key="1">
    <source>
        <dbReference type="ARBA" id="ARBA00012513"/>
    </source>
</evidence>
<keyword evidence="12" id="KW-1185">Reference proteome</keyword>
<dbReference type="CDD" id="cd14014">
    <property type="entry name" value="STKc_PknB_like"/>
    <property type="match status" value="1"/>
</dbReference>
<feature type="region of interest" description="Disordered" evidence="8">
    <location>
        <begin position="288"/>
        <end position="308"/>
    </location>
</feature>
<dbReference type="InterPro" id="IPR008271">
    <property type="entry name" value="Ser/Thr_kinase_AS"/>
</dbReference>
<keyword evidence="4 7" id="KW-0547">Nucleotide-binding</keyword>
<feature type="domain" description="Protein kinase" evidence="10">
    <location>
        <begin position="13"/>
        <end position="278"/>
    </location>
</feature>
<keyword evidence="3" id="KW-0808">Transferase</keyword>
<evidence type="ECO:0000256" key="4">
    <source>
        <dbReference type="ARBA" id="ARBA00022741"/>
    </source>
</evidence>
<keyword evidence="9" id="KW-0472">Membrane</keyword>